<dbReference type="Proteomes" id="UP000298652">
    <property type="component" value="Chromosome 2"/>
</dbReference>
<dbReference type="SUPFAM" id="SSF53474">
    <property type="entry name" value="alpha/beta-Hydrolases"/>
    <property type="match status" value="1"/>
</dbReference>
<sequence length="329" mass="35819">MSSASPEPEPHVVEDCRGVLQLMSDGTVRRSAEPAFPVEIPDGDCGVEWKDVTWEPEHDLNVRLYRPRRHLARGGANDARILPVVAYFHGGGFCIGSGRWPNFHAWCLRLAAELPAAVLSFDYRLAPEHRIPAAQEDGAKAMSWLRATADPWLACAADFARVFVAGDSAGGNIAHHVAAAFGKTGLSPSIRIRGAVLLAPAMAGEARTRAELECPPGAFLTTETCDKYCRLALPGSATRDHPAISPAGPLAPGLEAVEMAPVLVVAGERDVLRDRNAEYARRMVEEWGKDVEYVEVAGVEHGFFQRDPWSEGADEVVRLVRRFVVEHTD</sequence>
<dbReference type="PANTHER" id="PTHR23024:SF442">
    <property type="entry name" value="OS07G0162400 PROTEIN"/>
    <property type="match status" value="1"/>
</dbReference>
<evidence type="ECO:0000256" key="1">
    <source>
        <dbReference type="PROSITE-ProRule" id="PRU10038"/>
    </source>
</evidence>
<dbReference type="GO" id="GO:0016787">
    <property type="term" value="F:hydrolase activity"/>
    <property type="evidence" value="ECO:0007669"/>
    <property type="project" value="InterPro"/>
</dbReference>
<reference evidence="3" key="1">
    <citation type="submission" date="2019-03" db="EMBL/GenBank/DDBJ databases">
        <title>WGS assembly of Setaria viridis.</title>
        <authorList>
            <person name="Huang P."/>
            <person name="Jenkins J."/>
            <person name="Grimwood J."/>
            <person name="Barry K."/>
            <person name="Healey A."/>
            <person name="Mamidi S."/>
            <person name="Sreedasyam A."/>
            <person name="Shu S."/>
            <person name="Feldman M."/>
            <person name="Wu J."/>
            <person name="Yu Y."/>
            <person name="Chen C."/>
            <person name="Johnson J."/>
            <person name="Rokhsar D."/>
            <person name="Baxter I."/>
            <person name="Schmutz J."/>
            <person name="Brutnell T."/>
            <person name="Kellogg E."/>
        </authorList>
    </citation>
    <scope>NUCLEOTIDE SEQUENCE [LARGE SCALE GENOMIC DNA]</scope>
</reference>
<feature type="active site" evidence="1">
    <location>
        <position position="168"/>
    </location>
</feature>
<dbReference type="InterPro" id="IPR029058">
    <property type="entry name" value="AB_hydrolase_fold"/>
</dbReference>
<proteinExistence type="predicted"/>
<dbReference type="Gene3D" id="3.40.50.1820">
    <property type="entry name" value="alpha/beta hydrolase"/>
    <property type="match status" value="1"/>
</dbReference>
<dbReference type="EMBL" id="CM016553">
    <property type="protein sequence ID" value="TKW30532.1"/>
    <property type="molecule type" value="Genomic_DNA"/>
</dbReference>
<keyword evidence="4" id="KW-1185">Reference proteome</keyword>
<organism evidence="3 4">
    <name type="scientific">Setaria viridis</name>
    <name type="common">Green bristlegrass</name>
    <name type="synonym">Setaria italica subsp. viridis</name>
    <dbReference type="NCBI Taxonomy" id="4556"/>
    <lineage>
        <taxon>Eukaryota</taxon>
        <taxon>Viridiplantae</taxon>
        <taxon>Streptophyta</taxon>
        <taxon>Embryophyta</taxon>
        <taxon>Tracheophyta</taxon>
        <taxon>Spermatophyta</taxon>
        <taxon>Magnoliopsida</taxon>
        <taxon>Liliopsida</taxon>
        <taxon>Poales</taxon>
        <taxon>Poaceae</taxon>
        <taxon>PACMAD clade</taxon>
        <taxon>Panicoideae</taxon>
        <taxon>Panicodae</taxon>
        <taxon>Paniceae</taxon>
        <taxon>Cenchrinae</taxon>
        <taxon>Setaria</taxon>
    </lineage>
</organism>
<dbReference type="AlphaFoldDB" id="A0A4U6VN72"/>
<feature type="domain" description="Alpha/beta hydrolase fold-3" evidence="2">
    <location>
        <begin position="85"/>
        <end position="304"/>
    </location>
</feature>
<dbReference type="OMA" id="AWCLRLC"/>
<dbReference type="InterPro" id="IPR013094">
    <property type="entry name" value="AB_hydrolase_3"/>
</dbReference>
<dbReference type="PANTHER" id="PTHR23024">
    <property type="entry name" value="ARYLACETAMIDE DEACETYLASE"/>
    <property type="match status" value="1"/>
</dbReference>
<dbReference type="InterPro" id="IPR033140">
    <property type="entry name" value="Lipase_GDXG_put_SER_AS"/>
</dbReference>
<gene>
    <name evidence="3" type="ORF">SEVIR_2G044600v2</name>
</gene>
<dbReference type="Pfam" id="PF07859">
    <property type="entry name" value="Abhydrolase_3"/>
    <property type="match status" value="1"/>
</dbReference>
<evidence type="ECO:0000313" key="3">
    <source>
        <dbReference type="EMBL" id="TKW30532.1"/>
    </source>
</evidence>
<name>A0A4U6VN72_SETVI</name>
<dbReference type="InterPro" id="IPR050466">
    <property type="entry name" value="Carboxylest/Gibb_receptor"/>
</dbReference>
<accession>A0A4U6VN72</accession>
<evidence type="ECO:0000259" key="2">
    <source>
        <dbReference type="Pfam" id="PF07859"/>
    </source>
</evidence>
<evidence type="ECO:0000313" key="4">
    <source>
        <dbReference type="Proteomes" id="UP000298652"/>
    </source>
</evidence>
<protein>
    <recommendedName>
        <fullName evidence="2">Alpha/beta hydrolase fold-3 domain-containing protein</fullName>
    </recommendedName>
</protein>
<dbReference type="PROSITE" id="PS01174">
    <property type="entry name" value="LIPASE_GDXG_SER"/>
    <property type="match status" value="1"/>
</dbReference>
<dbReference type="Gramene" id="TKW30532">
    <property type="protein sequence ID" value="TKW30532"/>
    <property type="gene ID" value="SEVIR_2G044600v2"/>
</dbReference>